<accession>A0A8F8KPT1</accession>
<dbReference type="Pfam" id="PF19075">
    <property type="entry name" value="DUF5771"/>
    <property type="match status" value="1"/>
</dbReference>
<protein>
    <submittedName>
        <fullName evidence="1">DUF5771 protein</fullName>
    </submittedName>
</protein>
<name>A0A8F8KPT1_9VIRU</name>
<reference evidence="1" key="1">
    <citation type="submission" date="2021-06" db="EMBL/GenBank/DDBJ databases">
        <authorList>
            <person name="Rolland C."/>
        </authorList>
    </citation>
    <scope>NUCLEOTIDE SEQUENCE</scope>
    <source>
        <strain evidence="1">347.936635</strain>
    </source>
</reference>
<dbReference type="EMBL" id="MZ420154">
    <property type="protein sequence ID" value="QYA18826.1"/>
    <property type="molecule type" value="Genomic_DNA"/>
</dbReference>
<proteinExistence type="predicted"/>
<organism evidence="1">
    <name type="scientific">Clandestinovirus</name>
    <dbReference type="NCBI Taxonomy" id="2831644"/>
    <lineage>
        <taxon>Viruses</taxon>
    </lineage>
</organism>
<sequence length="108" mass="12470">MVSSRRAYKKVKGYVRKDGKRVKTHFRKVGPINYLPTPTKGKLSRYGYRPSVAINGRKAALKKAVKAYGLQSVVRELTLIANLTYRTQPKNSKIYNSDKNWLRRTIKK</sequence>
<evidence type="ECO:0000313" key="1">
    <source>
        <dbReference type="EMBL" id="QYA18826.1"/>
    </source>
</evidence>
<dbReference type="InterPro" id="IPR043905">
    <property type="entry name" value="DUF5771"/>
</dbReference>
<gene>
    <name evidence="1" type="ORF">KOM_12_558</name>
</gene>